<evidence type="ECO:0000313" key="1">
    <source>
        <dbReference type="EMBL" id="JAH20210.1"/>
    </source>
</evidence>
<reference evidence="1" key="1">
    <citation type="submission" date="2014-11" db="EMBL/GenBank/DDBJ databases">
        <authorList>
            <person name="Amaro Gonzalez C."/>
        </authorList>
    </citation>
    <scope>NUCLEOTIDE SEQUENCE</scope>
</reference>
<reference evidence="1" key="2">
    <citation type="journal article" date="2015" name="Fish Shellfish Immunol.">
        <title>Early steps in the European eel (Anguilla anguilla)-Vibrio vulnificus interaction in the gills: Role of the RtxA13 toxin.</title>
        <authorList>
            <person name="Callol A."/>
            <person name="Pajuelo D."/>
            <person name="Ebbesson L."/>
            <person name="Teles M."/>
            <person name="MacKenzie S."/>
            <person name="Amaro C."/>
        </authorList>
    </citation>
    <scope>NUCLEOTIDE SEQUENCE</scope>
</reference>
<dbReference type="EMBL" id="GBXM01088367">
    <property type="protein sequence ID" value="JAH20210.1"/>
    <property type="molecule type" value="Transcribed_RNA"/>
</dbReference>
<dbReference type="AlphaFoldDB" id="A0A0E9QVB1"/>
<accession>A0A0E9QVB1</accession>
<proteinExistence type="predicted"/>
<sequence length="23" mass="2755">MWISNCAKRIHCTVAHFNLLFSY</sequence>
<protein>
    <submittedName>
        <fullName evidence="1">Uncharacterized protein</fullName>
    </submittedName>
</protein>
<organism evidence="1">
    <name type="scientific">Anguilla anguilla</name>
    <name type="common">European freshwater eel</name>
    <name type="synonym">Muraena anguilla</name>
    <dbReference type="NCBI Taxonomy" id="7936"/>
    <lineage>
        <taxon>Eukaryota</taxon>
        <taxon>Metazoa</taxon>
        <taxon>Chordata</taxon>
        <taxon>Craniata</taxon>
        <taxon>Vertebrata</taxon>
        <taxon>Euteleostomi</taxon>
        <taxon>Actinopterygii</taxon>
        <taxon>Neopterygii</taxon>
        <taxon>Teleostei</taxon>
        <taxon>Anguilliformes</taxon>
        <taxon>Anguillidae</taxon>
        <taxon>Anguilla</taxon>
    </lineage>
</organism>
<name>A0A0E9QVB1_ANGAN</name>